<keyword evidence="2" id="KW-0378">Hydrolase</keyword>
<evidence type="ECO:0000313" key="6">
    <source>
        <dbReference type="EMBL" id="GEY55891.1"/>
    </source>
</evidence>
<dbReference type="InterPro" id="IPR012337">
    <property type="entry name" value="RNaseH-like_sf"/>
</dbReference>
<feature type="domain" description="Reverse transcriptase Ty1/copia-type" evidence="4">
    <location>
        <begin position="513"/>
        <end position="607"/>
    </location>
</feature>
<dbReference type="PANTHER" id="PTHR42648">
    <property type="entry name" value="TRANSPOSASE, PUTATIVE-RELATED"/>
    <property type="match status" value="1"/>
</dbReference>
<name>A0A699HMR7_TANCI</name>
<feature type="region of interest" description="Disordered" evidence="3">
    <location>
        <begin position="839"/>
        <end position="876"/>
    </location>
</feature>
<gene>
    <name evidence="6" type="ORF">Tci_427865</name>
</gene>
<dbReference type="Pfam" id="PF25597">
    <property type="entry name" value="SH3_retrovirus"/>
    <property type="match status" value="1"/>
</dbReference>
<dbReference type="PANTHER" id="PTHR42648:SF26">
    <property type="entry name" value="INTEGRASE CATALYTIC DOMAIN-CONTAINING PROTEIN"/>
    <property type="match status" value="1"/>
</dbReference>
<dbReference type="InterPro" id="IPR043502">
    <property type="entry name" value="DNA/RNA_pol_sf"/>
</dbReference>
<dbReference type="InterPro" id="IPR057670">
    <property type="entry name" value="SH3_retrovirus"/>
</dbReference>
<feature type="domain" description="Retroviral polymerase SH3-like" evidence="5">
    <location>
        <begin position="293"/>
        <end position="355"/>
    </location>
</feature>
<protein>
    <submittedName>
        <fullName evidence="6">Uncharacterized protein</fullName>
    </submittedName>
</protein>
<evidence type="ECO:0000256" key="2">
    <source>
        <dbReference type="ARBA" id="ARBA00022801"/>
    </source>
</evidence>
<proteinExistence type="predicted"/>
<dbReference type="InterPro" id="IPR013103">
    <property type="entry name" value="RVT_2"/>
</dbReference>
<reference evidence="6" key="1">
    <citation type="journal article" date="2019" name="Sci. Rep.">
        <title>Draft genome of Tanacetum cinerariifolium, the natural source of mosquito coil.</title>
        <authorList>
            <person name="Yamashiro T."/>
            <person name="Shiraishi A."/>
            <person name="Satake H."/>
            <person name="Nakayama K."/>
        </authorList>
    </citation>
    <scope>NUCLEOTIDE SEQUENCE</scope>
</reference>
<keyword evidence="1" id="KW-0479">Metal-binding</keyword>
<comment type="caution">
    <text evidence="6">The sequence shown here is derived from an EMBL/GenBank/DDBJ whole genome shotgun (WGS) entry which is preliminary data.</text>
</comment>
<evidence type="ECO:0000259" key="4">
    <source>
        <dbReference type="Pfam" id="PF07727"/>
    </source>
</evidence>
<dbReference type="GO" id="GO:0003676">
    <property type="term" value="F:nucleic acid binding"/>
    <property type="evidence" value="ECO:0007669"/>
    <property type="project" value="InterPro"/>
</dbReference>
<feature type="non-terminal residue" evidence="6">
    <location>
        <position position="1"/>
    </location>
</feature>
<organism evidence="6">
    <name type="scientific">Tanacetum cinerariifolium</name>
    <name type="common">Dalmatian daisy</name>
    <name type="synonym">Chrysanthemum cinerariifolium</name>
    <dbReference type="NCBI Taxonomy" id="118510"/>
    <lineage>
        <taxon>Eukaryota</taxon>
        <taxon>Viridiplantae</taxon>
        <taxon>Streptophyta</taxon>
        <taxon>Embryophyta</taxon>
        <taxon>Tracheophyta</taxon>
        <taxon>Spermatophyta</taxon>
        <taxon>Magnoliopsida</taxon>
        <taxon>eudicotyledons</taxon>
        <taxon>Gunneridae</taxon>
        <taxon>Pentapetalae</taxon>
        <taxon>asterids</taxon>
        <taxon>campanulids</taxon>
        <taxon>Asterales</taxon>
        <taxon>Asteraceae</taxon>
        <taxon>Asteroideae</taxon>
        <taxon>Anthemideae</taxon>
        <taxon>Anthemidinae</taxon>
        <taxon>Tanacetum</taxon>
    </lineage>
</organism>
<accession>A0A699HMR7</accession>
<dbReference type="GO" id="GO:0016787">
    <property type="term" value="F:hydrolase activity"/>
    <property type="evidence" value="ECO:0007669"/>
    <property type="project" value="UniProtKB-KW"/>
</dbReference>
<dbReference type="SUPFAM" id="SSF53098">
    <property type="entry name" value="Ribonuclease H-like"/>
    <property type="match status" value="1"/>
</dbReference>
<dbReference type="AlphaFoldDB" id="A0A699HMR7"/>
<dbReference type="Gene3D" id="3.30.420.10">
    <property type="entry name" value="Ribonuclease H-like superfamily/Ribonuclease H"/>
    <property type="match status" value="1"/>
</dbReference>
<dbReference type="Pfam" id="PF07727">
    <property type="entry name" value="RVT_2"/>
    <property type="match status" value="1"/>
</dbReference>
<evidence type="ECO:0000256" key="3">
    <source>
        <dbReference type="SAM" id="MobiDB-lite"/>
    </source>
</evidence>
<evidence type="ECO:0000259" key="5">
    <source>
        <dbReference type="Pfam" id="PF25597"/>
    </source>
</evidence>
<dbReference type="GO" id="GO:0046872">
    <property type="term" value="F:metal ion binding"/>
    <property type="evidence" value="ECO:0007669"/>
    <property type="project" value="UniProtKB-KW"/>
</dbReference>
<dbReference type="SUPFAM" id="SSF56672">
    <property type="entry name" value="DNA/RNA polymerases"/>
    <property type="match status" value="1"/>
</dbReference>
<dbReference type="InterPro" id="IPR036397">
    <property type="entry name" value="RNaseH_sf"/>
</dbReference>
<evidence type="ECO:0000256" key="1">
    <source>
        <dbReference type="ARBA" id="ARBA00022723"/>
    </source>
</evidence>
<dbReference type="CDD" id="cd09272">
    <property type="entry name" value="RNase_HI_RT_Ty1"/>
    <property type="match status" value="1"/>
</dbReference>
<dbReference type="InterPro" id="IPR039537">
    <property type="entry name" value="Retrotran_Ty1/copia-like"/>
</dbReference>
<sequence length="876" mass="98475">REDGDDGDGVVVVVVVAWQWRWGGCEYGGDSSEEMICHGGVAAAVGGGRDLAGCGAENDERMGGICKKSGHNASKCHWRYTSPGENRDNGFFSRGGRQYDRNHRGRGGFYNNSSRGGHGFSGHGRSCSSGYGGRSSFSTRNRDRLIRIPNTIFYVIRAENRASSSRGDYSGYVASYPASFSYTCDTVKGWIPDSRASGFISNFLSECGITYRISCPYTPQQNEVAEQKNIHLSEIARALLFHSHLPNCFWYDAYATTYFLINRIPSRSPSHSSSHELLFHSIPDYSIFRTFGCLCYHFLRDTSPNKLSPKSIPCIFLGYAPSHPGYLCYDSVTSKTYTSRHVTFYEDVFPSSSSSSLSLHTSTASILVPPTIYTSHIPPFPAAPSSPTTPPSHHNPSLPFVSPLPFISPLHSTPPSPLISSPPFPYPLTSTRTSASPFSSHDHLLSRSYYRPKVFPDHQSYLVSNFPHTDPSTFSQAHKWPVWWNAMRDELNALYSNQTWVLVPAPPKANITGGIDYTETFSPVVKPTTIRMVLSVAFSRGWDIRQVDVKNAFLHGDLSETIYMTQPPSFVDVRRPHHVCLLKKALYGLKQALRAWFSKLSSALLQSAHWHEPVKAFVDTCISWPPVVSLLWDSDRRSIEISENCCDFALHAYSDADWAGCPDDRRSITGYCLYLGPNLISWSSKKQHTVVRSSTEAEYRALASTAAEHHWVMMKHLEIDLHFIRDMVLAQAVLVNYVSTISQIADVLTKGLSFARFSSLRSKLYKWEDVIVIDDVDVLKEVAETENNAEVKEEHVTLDVPNQHDIVDDDVLLAPIKQSKKHHIKINARNRLYRVFDEEKDEDEAENKNLWEVDDEVADEDVVDDENEVDDEDEWI</sequence>
<dbReference type="EMBL" id="BKCJ010188862">
    <property type="protein sequence ID" value="GEY55891.1"/>
    <property type="molecule type" value="Genomic_DNA"/>
</dbReference>
<feature type="compositionally biased region" description="Acidic residues" evidence="3">
    <location>
        <begin position="852"/>
        <end position="876"/>
    </location>
</feature>